<evidence type="ECO:0000313" key="3">
    <source>
        <dbReference type="Proteomes" id="UP000199184"/>
    </source>
</evidence>
<proteinExistence type="predicted"/>
<evidence type="ECO:0000313" key="2">
    <source>
        <dbReference type="EMBL" id="SCB53662.1"/>
    </source>
</evidence>
<accession>A0A1C3XN00</accession>
<keyword evidence="3" id="KW-1185">Reference proteome</keyword>
<dbReference type="AlphaFoldDB" id="A0A1C3XN00"/>
<reference evidence="3" key="1">
    <citation type="submission" date="2016-08" db="EMBL/GenBank/DDBJ databases">
        <authorList>
            <person name="Varghese N."/>
            <person name="Submissions Spin"/>
        </authorList>
    </citation>
    <scope>NUCLEOTIDE SEQUENCE [LARGE SCALE GENOMIC DNA]</scope>
    <source>
        <strain evidence="3">ERR11</strain>
    </source>
</reference>
<gene>
    <name evidence="2" type="ORF">GA0061098_102045</name>
</gene>
<dbReference type="Proteomes" id="UP000199184">
    <property type="component" value="Unassembled WGS sequence"/>
</dbReference>
<protein>
    <submittedName>
        <fullName evidence="2">Uncharacterized protein</fullName>
    </submittedName>
</protein>
<evidence type="ECO:0000256" key="1">
    <source>
        <dbReference type="SAM" id="MobiDB-lite"/>
    </source>
</evidence>
<organism evidence="2 3">
    <name type="scientific">Bradyrhizobium shewense</name>
    <dbReference type="NCBI Taxonomy" id="1761772"/>
    <lineage>
        <taxon>Bacteria</taxon>
        <taxon>Pseudomonadati</taxon>
        <taxon>Pseudomonadota</taxon>
        <taxon>Alphaproteobacteria</taxon>
        <taxon>Hyphomicrobiales</taxon>
        <taxon>Nitrobacteraceae</taxon>
        <taxon>Bradyrhizobium</taxon>
    </lineage>
</organism>
<name>A0A1C3XN00_9BRAD</name>
<dbReference type="EMBL" id="FMAI01000020">
    <property type="protein sequence ID" value="SCB53662.1"/>
    <property type="molecule type" value="Genomic_DNA"/>
</dbReference>
<feature type="region of interest" description="Disordered" evidence="1">
    <location>
        <begin position="1"/>
        <end position="31"/>
    </location>
</feature>
<sequence length="54" mass="5797">MRKARPQHFGASPSMGSEPKRPELPAKPTEPPLAVLQRLVQHLAAGDEVGEDAP</sequence>